<dbReference type="EMBL" id="DS989823">
    <property type="protein sequence ID" value="EFQ99730.1"/>
    <property type="molecule type" value="Genomic_DNA"/>
</dbReference>
<feature type="region of interest" description="Disordered" evidence="1">
    <location>
        <begin position="681"/>
        <end position="1010"/>
    </location>
</feature>
<dbReference type="SUPFAM" id="SSF81383">
    <property type="entry name" value="F-box domain"/>
    <property type="match status" value="1"/>
</dbReference>
<dbReference type="InterPro" id="IPR001810">
    <property type="entry name" value="F-box_dom"/>
</dbReference>
<feature type="region of interest" description="Disordered" evidence="1">
    <location>
        <begin position="592"/>
        <end position="653"/>
    </location>
</feature>
<dbReference type="Gene3D" id="2.130.10.10">
    <property type="entry name" value="YVTN repeat-like/Quinoprotein amine dehydrogenase"/>
    <property type="match status" value="1"/>
</dbReference>
<dbReference type="VEuPathDB" id="FungiDB:MGYG_02744"/>
<organism evidence="4">
    <name type="scientific">Arthroderma gypseum (strain ATCC MYA-4604 / CBS 118893)</name>
    <name type="common">Microsporum gypseum</name>
    <dbReference type="NCBI Taxonomy" id="535722"/>
    <lineage>
        <taxon>Eukaryota</taxon>
        <taxon>Fungi</taxon>
        <taxon>Dikarya</taxon>
        <taxon>Ascomycota</taxon>
        <taxon>Pezizomycotina</taxon>
        <taxon>Eurotiomycetes</taxon>
        <taxon>Eurotiomycetidae</taxon>
        <taxon>Onygenales</taxon>
        <taxon>Arthrodermataceae</taxon>
        <taxon>Nannizzia</taxon>
    </lineage>
</organism>
<feature type="compositionally biased region" description="Polar residues" evidence="1">
    <location>
        <begin position="813"/>
        <end position="844"/>
    </location>
</feature>
<dbReference type="AlphaFoldDB" id="E4UNX7"/>
<feature type="compositionally biased region" description="Polar residues" evidence="1">
    <location>
        <begin position="761"/>
        <end position="772"/>
    </location>
</feature>
<evidence type="ECO:0000313" key="3">
    <source>
        <dbReference type="EMBL" id="EFQ99730.1"/>
    </source>
</evidence>
<dbReference type="eggNOG" id="ENOG502QTS5">
    <property type="taxonomic scope" value="Eukaryota"/>
</dbReference>
<dbReference type="InterPro" id="IPR015943">
    <property type="entry name" value="WD40/YVTN_repeat-like_dom_sf"/>
</dbReference>
<feature type="compositionally biased region" description="Low complexity" evidence="1">
    <location>
        <begin position="750"/>
        <end position="760"/>
    </location>
</feature>
<feature type="compositionally biased region" description="Basic and acidic residues" evidence="1">
    <location>
        <begin position="434"/>
        <end position="447"/>
    </location>
</feature>
<feature type="region of interest" description="Disordered" evidence="1">
    <location>
        <begin position="1"/>
        <end position="41"/>
    </location>
</feature>
<name>E4UNX7_ARTGP</name>
<accession>E4UNX7</accession>
<dbReference type="HOGENOM" id="CLU_002718_1_0_1"/>
<keyword evidence="4" id="KW-1185">Reference proteome</keyword>
<evidence type="ECO:0000256" key="1">
    <source>
        <dbReference type="SAM" id="MobiDB-lite"/>
    </source>
</evidence>
<feature type="domain" description="F-box" evidence="2">
    <location>
        <begin position="47"/>
        <end position="93"/>
    </location>
</feature>
<feature type="compositionally biased region" description="Polar residues" evidence="1">
    <location>
        <begin position="781"/>
        <end position="799"/>
    </location>
</feature>
<dbReference type="InParanoid" id="E4UNX7"/>
<dbReference type="GeneID" id="10030519"/>
<gene>
    <name evidence="3" type="ORF">MGYG_02744</name>
</gene>
<feature type="region of interest" description="Disordered" evidence="1">
    <location>
        <begin position="432"/>
        <end position="460"/>
    </location>
</feature>
<evidence type="ECO:0000313" key="4">
    <source>
        <dbReference type="Proteomes" id="UP000002669"/>
    </source>
</evidence>
<evidence type="ECO:0000259" key="2">
    <source>
        <dbReference type="PROSITE" id="PS50181"/>
    </source>
</evidence>
<dbReference type="Proteomes" id="UP000002669">
    <property type="component" value="Unassembled WGS sequence"/>
</dbReference>
<dbReference type="OMA" id="DNTIKER"/>
<dbReference type="Pfam" id="PF00646">
    <property type="entry name" value="F-box"/>
    <property type="match status" value="1"/>
</dbReference>
<protein>
    <submittedName>
        <fullName evidence="3">F-box domain-containing protein</fullName>
    </submittedName>
</protein>
<reference evidence="4" key="1">
    <citation type="journal article" date="2012" name="MBio">
        <title>Comparative genome analysis of Trichophyton rubrum and related dermatophytes reveals candidate genes involved in infection.</title>
        <authorList>
            <person name="Martinez D.A."/>
            <person name="Oliver B.G."/>
            <person name="Graeser Y."/>
            <person name="Goldberg J.M."/>
            <person name="Li W."/>
            <person name="Martinez-Rossi N.M."/>
            <person name="Monod M."/>
            <person name="Shelest E."/>
            <person name="Barton R.C."/>
            <person name="Birch E."/>
            <person name="Brakhage A.A."/>
            <person name="Chen Z."/>
            <person name="Gurr S.J."/>
            <person name="Heiman D."/>
            <person name="Heitman J."/>
            <person name="Kosti I."/>
            <person name="Rossi A."/>
            <person name="Saif S."/>
            <person name="Samalova M."/>
            <person name="Saunders C.W."/>
            <person name="Shea T."/>
            <person name="Summerbell R.C."/>
            <person name="Xu J."/>
            <person name="Young S."/>
            <person name="Zeng Q."/>
            <person name="Birren B.W."/>
            <person name="Cuomo C.A."/>
            <person name="White T.C."/>
        </authorList>
    </citation>
    <scope>NUCLEOTIDE SEQUENCE [LARGE SCALE GENOMIC DNA]</scope>
    <source>
        <strain evidence="4">ATCC MYA-4604 / CBS 118893</strain>
    </source>
</reference>
<dbReference type="Pfam" id="PF23749">
    <property type="entry name" value="DUF7165"/>
    <property type="match status" value="1"/>
</dbReference>
<dbReference type="STRING" id="535722.E4UNX7"/>
<dbReference type="OrthoDB" id="3925024at2759"/>
<sequence length="1053" mass="114128">MEGNRLSVLPGDIHETQSSDYMPSDECDARGDGLEGGHGSLAGEPPKAAFHRLPQVVIERILCLVDANCFASLTLLNRAWRRISDSPRLYRHHLADYCSPPGSSAEVLESASLETLKSKLAQIARSHVFAAFLRPKQTVVKLISASVSSSSASPQGEALRFIFSAHGRLLLALSSSRIFVIDLTKDHISVRHELKILRRPTAAAILDDGSLLAVASSGHRVRLYELKDQYARLLQTIELHEVPLSLEFSPYASVLAVAFDGGIEIHALGENILSTAHRAVRCEGVSTLTFSSDGSMLFGSSDDPRANSFIMVSPPLLPDPGFDLSLSELHSRMWTTQILFPEVGEGYSYSNLIPPAESGDQSIFFVGYDNRMKAFRISQVDDIKGGTLYLVGPGADIERDEPRPNLLPVTSGKGEFIATSFEKSGIWIFGVPESRTKPEDSGKDSEARPQPTIPRIDENGSLSHEATNFQRLKKHIEGSKSFIAGHPIEATNDITDMRWMRNVKEESSGSSKLCRLVAVAPGGVDSSFSMITGDTMPIDGGRVILFDFEISPRNGAYEELTIEAGEAVPTELPEQGATLDAEVELEKRRAQISRQRTMAARHAPSRSSWRNSIPPAGSQLDEESTSPPLPSTPGGGARSALPFLDSPYSNTSPRSIETLRRAATAASRSLAASRFETARPALGSGSRRRQFVVPHESDADNWVPPPPPYTEDASDPLPDHFRAGIVPRATEPPPRNPPRDIGHGLRRSRTSTIDSSGSSSLHRSQTTISRPSVTIPRRPLHSNSATNSPINYHDTSPIANVSPPNPVIGGSRQIPNSQGGHSTANINSLPPSRNTPTNTGSTFPLPQVPPTQHPITSTPASFTPLHGHGAPPNPPFQVIGNQGYPPHLATATPSQLQPGRPGGQPAQLDALQRPPYIPSPNAASIAHAPHPEDPLPNVPTLPVQRQISGSSSLPEQPQGDPQSRSGRWLSTNYRSSDNSNSGVQRSRSRSQDVPRRRLNTGGGLFDKRTGRNILTSQSDIRLNSTARSEDWKEQWTKLKGEKKKNKDSKCAVM</sequence>
<dbReference type="InterPro" id="IPR036047">
    <property type="entry name" value="F-box-like_dom_sf"/>
</dbReference>
<proteinExistence type="predicted"/>
<feature type="compositionally biased region" description="Polar residues" evidence="1">
    <location>
        <begin position="943"/>
        <end position="985"/>
    </location>
</feature>
<dbReference type="RefSeq" id="XP_003175213.1">
    <property type="nucleotide sequence ID" value="XM_003175165.1"/>
</dbReference>
<dbReference type="PROSITE" id="PS50181">
    <property type="entry name" value="FBOX"/>
    <property type="match status" value="1"/>
</dbReference>
<dbReference type="InterPro" id="IPR055589">
    <property type="entry name" value="DUF7165"/>
</dbReference>
<dbReference type="SUPFAM" id="SSF82171">
    <property type="entry name" value="DPP6 N-terminal domain-like"/>
    <property type="match status" value="1"/>
</dbReference>